<dbReference type="AlphaFoldDB" id="A0A0G1GLF1"/>
<keyword evidence="2" id="KW-1133">Transmembrane helix</keyword>
<feature type="region of interest" description="Disordered" evidence="1">
    <location>
        <begin position="137"/>
        <end position="163"/>
    </location>
</feature>
<dbReference type="Proteomes" id="UP000034617">
    <property type="component" value="Unassembled WGS sequence"/>
</dbReference>
<dbReference type="InterPro" id="IPR013783">
    <property type="entry name" value="Ig-like_fold"/>
</dbReference>
<reference evidence="4 5" key="1">
    <citation type="journal article" date="2015" name="Nature">
        <title>rRNA introns, odd ribosomes, and small enigmatic genomes across a large radiation of phyla.</title>
        <authorList>
            <person name="Brown C.T."/>
            <person name="Hug L.A."/>
            <person name="Thomas B.C."/>
            <person name="Sharon I."/>
            <person name="Castelle C.J."/>
            <person name="Singh A."/>
            <person name="Wilkins M.J."/>
            <person name="Williams K.H."/>
            <person name="Banfield J.F."/>
        </authorList>
    </citation>
    <scope>NUCLEOTIDE SEQUENCE [LARGE SCALE GENOMIC DNA]</scope>
</reference>
<protein>
    <submittedName>
        <fullName evidence="4">Uncharacterized protein</fullName>
    </submittedName>
</protein>
<keyword evidence="2" id="KW-0472">Membrane</keyword>
<comment type="caution">
    <text evidence="4">The sequence shown here is derived from an EMBL/GenBank/DDBJ whole genome shotgun (WGS) entry which is preliminary data.</text>
</comment>
<keyword evidence="3" id="KW-0732">Signal</keyword>
<proteinExistence type="predicted"/>
<organism evidence="4 5">
    <name type="scientific">Candidatus Gottesmanbacteria bacterium GW2011_GWB1_44_11c</name>
    <dbReference type="NCBI Taxonomy" id="1618447"/>
    <lineage>
        <taxon>Bacteria</taxon>
        <taxon>Candidatus Gottesmaniibacteriota</taxon>
    </lineage>
</organism>
<keyword evidence="2" id="KW-0812">Transmembrane</keyword>
<evidence type="ECO:0000256" key="1">
    <source>
        <dbReference type="SAM" id="MobiDB-lite"/>
    </source>
</evidence>
<evidence type="ECO:0000313" key="5">
    <source>
        <dbReference type="Proteomes" id="UP000034617"/>
    </source>
</evidence>
<feature type="chain" id="PRO_5002537389" evidence="3">
    <location>
        <begin position="28"/>
        <end position="377"/>
    </location>
</feature>
<dbReference type="Gene3D" id="2.60.40.10">
    <property type="entry name" value="Immunoglobulins"/>
    <property type="match status" value="1"/>
</dbReference>
<gene>
    <name evidence="4" type="ORF">UW22_C0048G0008</name>
</gene>
<feature type="compositionally biased region" description="Low complexity" evidence="1">
    <location>
        <begin position="141"/>
        <end position="163"/>
    </location>
</feature>
<dbReference type="EMBL" id="LCHM01000048">
    <property type="protein sequence ID" value="KKT35791.1"/>
    <property type="molecule type" value="Genomic_DNA"/>
</dbReference>
<evidence type="ECO:0000256" key="3">
    <source>
        <dbReference type="SAM" id="SignalP"/>
    </source>
</evidence>
<sequence length="377" mass="40048">MKKLFYAFAVCLAVISALSLVPFNASAAQDVWVNIPSCSDVNYSGTVSWNDPQPNAAGFAVNVKSPERSDWTEWGRGVERGAVVTGQSPYSVPIPGQLHYGDDSSLVLKPGLTYTVKVSYTLAGDIGSLNFTVPRCPTPTPTKTATPSPATTKTPTPSPKTSSFATTCIDDAKLIASNRTDVQAPDSPNNINLEPEQESQLTITATNTGATKWYDGNYYKLINLAPKNTLGPTYGHLPNAVDPSGQVSWTFKVLAPTEPGTYPIDLRMVHISGGEYLKPNGSKCTAPASDKPFGQGLSFNLIVTSPNPSPSMSVTPIANQSETSGGFMGWLSDNWPLALLILAIIAGLGTWLWFAKNKSSFSNLPPPPPPANPSMPG</sequence>
<dbReference type="PATRIC" id="fig|1618447.3.peg.1003"/>
<evidence type="ECO:0000313" key="4">
    <source>
        <dbReference type="EMBL" id="KKT35791.1"/>
    </source>
</evidence>
<feature type="signal peptide" evidence="3">
    <location>
        <begin position="1"/>
        <end position="27"/>
    </location>
</feature>
<evidence type="ECO:0000256" key="2">
    <source>
        <dbReference type="SAM" id="Phobius"/>
    </source>
</evidence>
<feature type="transmembrane region" description="Helical" evidence="2">
    <location>
        <begin position="335"/>
        <end position="354"/>
    </location>
</feature>
<accession>A0A0G1GLF1</accession>
<name>A0A0G1GLF1_9BACT</name>